<proteinExistence type="inferred from homology"/>
<dbReference type="PROSITE" id="PS50044">
    <property type="entry name" value="SIGMA54_3"/>
    <property type="match status" value="1"/>
</dbReference>
<evidence type="ECO:0000313" key="12">
    <source>
        <dbReference type="EMBL" id="AFY00507.1"/>
    </source>
</evidence>
<dbReference type="Proteomes" id="UP000010074">
    <property type="component" value="Chromosome"/>
</dbReference>
<dbReference type="PROSITE" id="PS00718">
    <property type="entry name" value="SIGMA54_2"/>
    <property type="match status" value="1"/>
</dbReference>
<keyword evidence="3" id="KW-0808">Transferase</keyword>
<dbReference type="InterPro" id="IPR000394">
    <property type="entry name" value="RNA_pol_sigma_54"/>
</dbReference>
<evidence type="ECO:0000256" key="4">
    <source>
        <dbReference type="ARBA" id="ARBA00022695"/>
    </source>
</evidence>
<dbReference type="STRING" id="1069642.Bdt_0801"/>
<dbReference type="EMBL" id="CP002930">
    <property type="protein sequence ID" value="AFY00507.1"/>
    <property type="molecule type" value="Genomic_DNA"/>
</dbReference>
<dbReference type="GO" id="GO:0000428">
    <property type="term" value="C:DNA-directed RNA polymerase complex"/>
    <property type="evidence" value="ECO:0007669"/>
    <property type="project" value="UniProtKB-KW"/>
</dbReference>
<sequence>MNLSQSLVITPQLQQAIKLLQMSRMELESAVRSELEENPILEESESALKEDDLQRTKEAANEVEHSETPDQQNIQDPQKQDEFEWESYIEANQKPPQSGMAGSEEIMNYENVITASQTLHDHLYWQVKMNGFSEEEERAADALIGAIDDDGYIKVPLEQIAEEEKVDLALLEDTLTLIHEFDPPGVGARDLQECLLIQAKHMEEDTHDLVTLIKNHVKDLEKKNYEAIAKALNRDVEDIVEICKIIYAMDPKPGRAFVSSDTHYVTPDVYVYKVGDDYVVSLNEDGLPRLKISNFYKNMLKGGKTTGDKTQDYIQEKLRSAVWLIKSIHQRQRTIYKVTESIVKHQREFFEKGSEHLKPMVLRDIANDIGMHESTVSRVTTAKYVHTPQGIYELKYFFNSGISSSDGDSLASESVKIKIKDLVAKEDPKNPLSDQKIVDLLKVEGIQIARRTVAKYRDVLKILPSSQRKKYF</sequence>
<evidence type="ECO:0000256" key="9">
    <source>
        <dbReference type="SAM" id="MobiDB-lite"/>
    </source>
</evidence>
<evidence type="ECO:0000256" key="8">
    <source>
        <dbReference type="ARBA" id="ARBA00023163"/>
    </source>
</evidence>
<dbReference type="Pfam" id="PF00309">
    <property type="entry name" value="Sigma54_AID"/>
    <property type="match status" value="1"/>
</dbReference>
<dbReference type="InterPro" id="IPR038709">
    <property type="entry name" value="RpoN_core-bd_sf"/>
</dbReference>
<dbReference type="InterPro" id="IPR007046">
    <property type="entry name" value="RNA_pol_sigma_54_core-bd"/>
</dbReference>
<dbReference type="Gene3D" id="1.10.10.60">
    <property type="entry name" value="Homeodomain-like"/>
    <property type="match status" value="1"/>
</dbReference>
<keyword evidence="6" id="KW-0731">Sigma factor</keyword>
<dbReference type="Pfam" id="PF04552">
    <property type="entry name" value="Sigma54_DBD"/>
    <property type="match status" value="1"/>
</dbReference>
<dbReference type="InterPro" id="IPR007634">
    <property type="entry name" value="RNA_pol_sigma_54_DNA-bd"/>
</dbReference>
<keyword evidence="8" id="KW-0804">Transcription</keyword>
<reference evidence="12 13" key="1">
    <citation type="journal article" date="2012" name="BMC Genomics">
        <title>Genome analysis of a simultaneously predatory and prey-independent, novel Bdellovibrio bacteriovorus from the River Tiber, supports in silico predictions of both ancient and recent lateral gene transfer from diverse bacteria.</title>
        <authorList>
            <person name="Hobley L."/>
            <person name="Lerner T.R."/>
            <person name="Williams L.E."/>
            <person name="Lambert C."/>
            <person name="Till R."/>
            <person name="Milner D.S."/>
            <person name="Basford S.M."/>
            <person name="Capeness M.J."/>
            <person name="Fenton A.K."/>
            <person name="Atterbury R.J."/>
            <person name="Harris M.A."/>
            <person name="Sockett R.E."/>
        </authorList>
    </citation>
    <scope>NUCLEOTIDE SEQUENCE [LARGE SCALE GENOMIC DNA]</scope>
    <source>
        <strain evidence="12 13">Tiberius</strain>
    </source>
</reference>
<name>K7ZEI6_BDEBC</name>
<evidence type="ECO:0000256" key="2">
    <source>
        <dbReference type="ARBA" id="ARBA00022478"/>
    </source>
</evidence>
<evidence type="ECO:0000313" key="13">
    <source>
        <dbReference type="Proteomes" id="UP000010074"/>
    </source>
</evidence>
<dbReference type="NCBIfam" id="TIGR02395">
    <property type="entry name" value="rpoN_sigma"/>
    <property type="match status" value="1"/>
</dbReference>
<feature type="region of interest" description="Disordered" evidence="9">
    <location>
        <begin position="36"/>
        <end position="80"/>
    </location>
</feature>
<dbReference type="PANTHER" id="PTHR32248">
    <property type="entry name" value="RNA POLYMERASE SIGMA-54 FACTOR"/>
    <property type="match status" value="1"/>
</dbReference>
<evidence type="ECO:0000256" key="7">
    <source>
        <dbReference type="ARBA" id="ARBA00023125"/>
    </source>
</evidence>
<dbReference type="PIRSF" id="PIRSF000774">
    <property type="entry name" value="RpoN"/>
    <property type="match status" value="1"/>
</dbReference>
<dbReference type="AlphaFoldDB" id="K7ZEI6"/>
<dbReference type="GO" id="GO:0003677">
    <property type="term" value="F:DNA binding"/>
    <property type="evidence" value="ECO:0007669"/>
    <property type="project" value="UniProtKB-KW"/>
</dbReference>
<evidence type="ECO:0000256" key="3">
    <source>
        <dbReference type="ARBA" id="ARBA00022679"/>
    </source>
</evidence>
<dbReference type="KEGG" id="bbat:Bdt_0801"/>
<feature type="domain" description="RNA polymerase sigma factor 54 DNA-binding" evidence="10">
    <location>
        <begin position="312"/>
        <end position="470"/>
    </location>
</feature>
<evidence type="ECO:0000256" key="1">
    <source>
        <dbReference type="ARBA" id="ARBA00008798"/>
    </source>
</evidence>
<evidence type="ECO:0000256" key="5">
    <source>
        <dbReference type="ARBA" id="ARBA00023015"/>
    </source>
</evidence>
<keyword evidence="7" id="KW-0238">DNA-binding</keyword>
<dbReference type="GO" id="GO:0006352">
    <property type="term" value="P:DNA-templated transcription initiation"/>
    <property type="evidence" value="ECO:0007669"/>
    <property type="project" value="InterPro"/>
</dbReference>
<evidence type="ECO:0000259" key="11">
    <source>
        <dbReference type="Pfam" id="PF04963"/>
    </source>
</evidence>
<dbReference type="PROSITE" id="PS00717">
    <property type="entry name" value="SIGMA54_1"/>
    <property type="match status" value="1"/>
</dbReference>
<dbReference type="PRINTS" id="PR00045">
    <property type="entry name" value="SIGMA54FCT"/>
</dbReference>
<dbReference type="NCBIfam" id="NF009118">
    <property type="entry name" value="PRK12469.1"/>
    <property type="match status" value="1"/>
</dbReference>
<feature type="compositionally biased region" description="Acidic residues" evidence="9">
    <location>
        <begin position="36"/>
        <end position="45"/>
    </location>
</feature>
<dbReference type="Gene3D" id="1.10.10.1330">
    <property type="entry name" value="RNA polymerase sigma-54 factor, core-binding domain"/>
    <property type="match status" value="1"/>
</dbReference>
<gene>
    <name evidence="12" type="primary">rpoN</name>
    <name evidence="12" type="ORF">Bdt_0801</name>
</gene>
<comment type="similarity">
    <text evidence="1">Belongs to the sigma-54 factor family.</text>
</comment>
<feature type="compositionally biased region" description="Basic and acidic residues" evidence="9">
    <location>
        <begin position="46"/>
        <end position="68"/>
    </location>
</feature>
<dbReference type="PANTHER" id="PTHR32248:SF4">
    <property type="entry name" value="RNA POLYMERASE SIGMA-54 FACTOR"/>
    <property type="match status" value="1"/>
</dbReference>
<dbReference type="HOGENOM" id="CLU_020569_1_1_7"/>
<feature type="domain" description="RNA polymerase sigma factor 54 core-binding" evidence="11">
    <location>
        <begin position="108"/>
        <end position="296"/>
    </location>
</feature>
<organism evidence="12 13">
    <name type="scientific">Bdellovibrio bacteriovorus str. Tiberius</name>
    <dbReference type="NCBI Taxonomy" id="1069642"/>
    <lineage>
        <taxon>Bacteria</taxon>
        <taxon>Pseudomonadati</taxon>
        <taxon>Bdellovibrionota</taxon>
        <taxon>Bdellovibrionia</taxon>
        <taxon>Bdellovibrionales</taxon>
        <taxon>Pseudobdellovibrionaceae</taxon>
        <taxon>Bdellovibrio</taxon>
    </lineage>
</organism>
<evidence type="ECO:0000256" key="6">
    <source>
        <dbReference type="ARBA" id="ARBA00023082"/>
    </source>
</evidence>
<accession>K7ZEI6</accession>
<dbReference type="GO" id="GO:0016987">
    <property type="term" value="F:sigma factor activity"/>
    <property type="evidence" value="ECO:0007669"/>
    <property type="project" value="UniProtKB-KW"/>
</dbReference>
<evidence type="ECO:0000259" key="10">
    <source>
        <dbReference type="Pfam" id="PF04552"/>
    </source>
</evidence>
<keyword evidence="4" id="KW-0548">Nucleotidyltransferase</keyword>
<dbReference type="Pfam" id="PF04963">
    <property type="entry name" value="Sigma54_CBD"/>
    <property type="match status" value="1"/>
</dbReference>
<dbReference type="PATRIC" id="fig|1069642.3.peg.791"/>
<keyword evidence="2" id="KW-0240">DNA-directed RNA polymerase</keyword>
<protein>
    <submittedName>
        <fullName evidence="12">RNA polymerase sigma-54 factor</fullName>
    </submittedName>
</protein>
<dbReference type="GO" id="GO:0016779">
    <property type="term" value="F:nucleotidyltransferase activity"/>
    <property type="evidence" value="ECO:0007669"/>
    <property type="project" value="UniProtKB-KW"/>
</dbReference>
<dbReference type="GO" id="GO:0001216">
    <property type="term" value="F:DNA-binding transcription activator activity"/>
    <property type="evidence" value="ECO:0007669"/>
    <property type="project" value="InterPro"/>
</dbReference>
<keyword evidence="5" id="KW-0805">Transcription regulation</keyword>